<name>A0A0S2LWL7_9MICC</name>
<dbReference type="EMBL" id="CP013200">
    <property type="protein sequence ID" value="ALO65826.1"/>
    <property type="molecule type" value="Genomic_DNA"/>
</dbReference>
<dbReference type="RefSeq" id="WP_062286455.1">
    <property type="nucleotide sequence ID" value="NZ_CP013200.1"/>
</dbReference>
<organism evidence="1 2">
    <name type="scientific">Arthrobacter alpinus</name>
    <dbReference type="NCBI Taxonomy" id="656366"/>
    <lineage>
        <taxon>Bacteria</taxon>
        <taxon>Bacillati</taxon>
        <taxon>Actinomycetota</taxon>
        <taxon>Actinomycetes</taxon>
        <taxon>Micrococcales</taxon>
        <taxon>Micrococcaceae</taxon>
        <taxon>Arthrobacter</taxon>
    </lineage>
</organism>
<reference evidence="2" key="1">
    <citation type="submission" date="2015-11" db="EMBL/GenBank/DDBJ databases">
        <authorList>
            <person name="Kumar R."/>
            <person name="Singh D."/>
            <person name="Swarnkar M.K."/>
            <person name="Singh A.K."/>
            <person name="Kumar S."/>
        </authorList>
    </citation>
    <scope>NUCLEOTIDE SEQUENCE [LARGE SCALE GENOMIC DNA]</scope>
    <source>
        <strain evidence="2">ERGS4:06</strain>
    </source>
</reference>
<dbReference type="OrthoDB" id="4966539at2"/>
<dbReference type="AlphaFoldDB" id="A0A0S2LWL7"/>
<protein>
    <submittedName>
        <fullName evidence="1">Uncharacterized protein</fullName>
    </submittedName>
</protein>
<evidence type="ECO:0000313" key="1">
    <source>
        <dbReference type="EMBL" id="ALO65826.1"/>
    </source>
</evidence>
<gene>
    <name evidence="1" type="ORF">AS189_04115</name>
</gene>
<sequence>MAVPQDARDMVICVPPRHWLIPPGDPDAQAGPGAPERVWNETETQQLLDLFREGQKLTEIGEVLKIDERDVVVRLLRILMNAHGILDDEVLAFRSGEAYSRDDQIRLRAMHADGCSLAEISQALGRSQLGAGWKLLSMGLPAR</sequence>
<proteinExistence type="predicted"/>
<dbReference type="Proteomes" id="UP000059574">
    <property type="component" value="Chromosome"/>
</dbReference>
<accession>A0A0S2LWL7</accession>
<evidence type="ECO:0000313" key="2">
    <source>
        <dbReference type="Proteomes" id="UP000059574"/>
    </source>
</evidence>
<reference evidence="1 2" key="2">
    <citation type="journal article" date="2016" name="J. Biotechnol.">
        <title>Complete genome sequence of Arthrobacter alpinus ERGS4:06, a yellow pigmented bacterium tolerant to cold and radiations isolated from Sikkim Himalaya.</title>
        <authorList>
            <person name="Kumar R."/>
            <person name="Singh D."/>
            <person name="Swarnkar M.K."/>
            <person name="Singh A.K."/>
            <person name="Kumar S."/>
        </authorList>
    </citation>
    <scope>NUCLEOTIDE SEQUENCE [LARGE SCALE GENOMIC DNA]</scope>
    <source>
        <strain evidence="1 2">ERGS4:06</strain>
    </source>
</reference>